<protein>
    <submittedName>
        <fullName evidence="1">Kinase-associated lipoprotein B</fullName>
    </submittedName>
</protein>
<dbReference type="Proteomes" id="UP001275436">
    <property type="component" value="Unassembled WGS sequence"/>
</dbReference>
<keyword evidence="1" id="KW-0449">Lipoprotein</keyword>
<keyword evidence="2" id="KW-1185">Reference proteome</keyword>
<dbReference type="SMART" id="SM01298">
    <property type="entry name" value="KapB"/>
    <property type="match status" value="1"/>
</dbReference>
<keyword evidence="1" id="KW-0418">Kinase</keyword>
<sequence length="133" mass="15352">MSNFNKGDIVKAHYKSGTYIGIVQEDRGQQYLVEVRAVLKHPLQGDLHNYGQTGEDVFFHERKALSFKEKMNVKKPAVHAYSTEEIPHYDESLQTAVTTYKEKLSQNPTAFDLQCLRKLEQLEATHYKKSPHD</sequence>
<accession>A0ABQ5TJF8</accession>
<name>A0ABQ5TJF8_9BACI</name>
<dbReference type="Gene3D" id="2.30.30.430">
    <property type="entry name" value="Kinase associated protein B domain"/>
    <property type="match status" value="1"/>
</dbReference>
<keyword evidence="1" id="KW-0808">Transferase</keyword>
<dbReference type="InterPro" id="IPR038080">
    <property type="entry name" value="KapB_sf"/>
</dbReference>
<dbReference type="RefSeq" id="WP_017797456.1">
    <property type="nucleotide sequence ID" value="NZ_BSKO01000001.1"/>
</dbReference>
<dbReference type="GO" id="GO:0016301">
    <property type="term" value="F:kinase activity"/>
    <property type="evidence" value="ECO:0007669"/>
    <property type="project" value="UniProtKB-KW"/>
</dbReference>
<gene>
    <name evidence="1" type="primary">kapB</name>
    <name evidence="1" type="ORF">MACH08_27920</name>
</gene>
<reference evidence="1 2" key="1">
    <citation type="submission" date="2023-02" db="EMBL/GenBank/DDBJ databases">
        <title>Oceanobacillus kimchii IFOP_LL358 isolated form Alexandrium catenella lab strain.</title>
        <authorList>
            <person name="Gajardo G."/>
            <person name="Ueki S."/>
            <person name="Maruyama F."/>
        </authorList>
    </citation>
    <scope>NUCLEOTIDE SEQUENCE [LARGE SCALE GENOMIC DNA]</scope>
    <source>
        <strain evidence="1 2">IFOP_LL358</strain>
    </source>
</reference>
<evidence type="ECO:0000313" key="1">
    <source>
        <dbReference type="EMBL" id="GLO67008.1"/>
    </source>
</evidence>
<evidence type="ECO:0000313" key="2">
    <source>
        <dbReference type="Proteomes" id="UP001275436"/>
    </source>
</evidence>
<proteinExistence type="predicted"/>
<organism evidence="1 2">
    <name type="scientific">Oceanobacillus kimchii</name>
    <dbReference type="NCBI Taxonomy" id="746691"/>
    <lineage>
        <taxon>Bacteria</taxon>
        <taxon>Bacillati</taxon>
        <taxon>Bacillota</taxon>
        <taxon>Bacilli</taxon>
        <taxon>Bacillales</taxon>
        <taxon>Bacillaceae</taxon>
        <taxon>Oceanobacillus</taxon>
    </lineage>
</organism>
<dbReference type="InterPro" id="IPR014916">
    <property type="entry name" value="KapB"/>
</dbReference>
<dbReference type="EMBL" id="BSKO01000001">
    <property type="protein sequence ID" value="GLO67008.1"/>
    <property type="molecule type" value="Genomic_DNA"/>
</dbReference>
<dbReference type="SUPFAM" id="SSF141251">
    <property type="entry name" value="Kinase-associated protein B-like"/>
    <property type="match status" value="1"/>
</dbReference>
<dbReference type="Pfam" id="PF08810">
    <property type="entry name" value="KapB"/>
    <property type="match status" value="1"/>
</dbReference>
<comment type="caution">
    <text evidence="1">The sequence shown here is derived from an EMBL/GenBank/DDBJ whole genome shotgun (WGS) entry which is preliminary data.</text>
</comment>